<comment type="similarity">
    <text evidence="1">Belongs to the HEATR1/UTP10 family.</text>
</comment>
<dbReference type="OrthoDB" id="434933at2759"/>
<evidence type="ECO:0000313" key="3">
    <source>
        <dbReference type="Proteomes" id="UP000604046"/>
    </source>
</evidence>
<protein>
    <recommendedName>
        <fullName evidence="1">HEAT repeat-containing protein 1</fullName>
    </recommendedName>
</protein>
<dbReference type="GO" id="GO:0000462">
    <property type="term" value="P:maturation of SSU-rRNA from tricistronic rRNA transcript (SSU-rRNA, 5.8S rRNA, LSU-rRNA)"/>
    <property type="evidence" value="ECO:0007669"/>
    <property type="project" value="TreeGrafter"/>
</dbReference>
<dbReference type="PANTHER" id="PTHR13457">
    <property type="entry name" value="BAP28"/>
    <property type="match status" value="1"/>
</dbReference>
<reference evidence="2" key="1">
    <citation type="submission" date="2021-02" db="EMBL/GenBank/DDBJ databases">
        <authorList>
            <person name="Dougan E. K."/>
            <person name="Rhodes N."/>
            <person name="Thang M."/>
            <person name="Chan C."/>
        </authorList>
    </citation>
    <scope>NUCLEOTIDE SEQUENCE</scope>
</reference>
<accession>A0A812GXF2</accession>
<keyword evidence="1" id="KW-0539">Nucleus</keyword>
<comment type="subcellular location">
    <subcellularLocation>
        <location evidence="1">Nucleus</location>
        <location evidence="1">Nucleolus</location>
    </subcellularLocation>
</comment>
<proteinExistence type="inferred from homology"/>
<dbReference type="GO" id="GO:0030686">
    <property type="term" value="C:90S preribosome"/>
    <property type="evidence" value="ECO:0007669"/>
    <property type="project" value="TreeGrafter"/>
</dbReference>
<comment type="caution">
    <text evidence="2">The sequence shown here is derived from an EMBL/GenBank/DDBJ whole genome shotgun (WGS) entry which is preliminary data.</text>
</comment>
<evidence type="ECO:0000313" key="2">
    <source>
        <dbReference type="EMBL" id="CAE6933125.1"/>
    </source>
</evidence>
<evidence type="ECO:0000256" key="1">
    <source>
        <dbReference type="RuleBase" id="RU367065"/>
    </source>
</evidence>
<dbReference type="AlphaFoldDB" id="A0A812GXF2"/>
<dbReference type="SUPFAM" id="SSF48371">
    <property type="entry name" value="ARM repeat"/>
    <property type="match status" value="1"/>
</dbReference>
<dbReference type="Proteomes" id="UP000604046">
    <property type="component" value="Unassembled WGS sequence"/>
</dbReference>
<dbReference type="InterPro" id="IPR040191">
    <property type="entry name" value="UTP10"/>
</dbReference>
<gene>
    <name evidence="2" type="ORF">SNAT2548_LOCUS937</name>
</gene>
<comment type="function">
    <text evidence="1">Involved in nucleolar processing of pre-18S ribosomal RNA.</text>
</comment>
<name>A0A812GXF2_9DINO</name>
<dbReference type="Gene3D" id="1.25.10.10">
    <property type="entry name" value="Leucine-rich Repeat Variant"/>
    <property type="match status" value="2"/>
</dbReference>
<dbReference type="GO" id="GO:0045943">
    <property type="term" value="P:positive regulation of transcription by RNA polymerase I"/>
    <property type="evidence" value="ECO:0007669"/>
    <property type="project" value="TreeGrafter"/>
</dbReference>
<dbReference type="InterPro" id="IPR011989">
    <property type="entry name" value="ARM-like"/>
</dbReference>
<keyword evidence="1" id="KW-0690">Ribosome biogenesis</keyword>
<keyword evidence="1" id="KW-0698">rRNA processing</keyword>
<organism evidence="2 3">
    <name type="scientific">Symbiodinium natans</name>
    <dbReference type="NCBI Taxonomy" id="878477"/>
    <lineage>
        <taxon>Eukaryota</taxon>
        <taxon>Sar</taxon>
        <taxon>Alveolata</taxon>
        <taxon>Dinophyceae</taxon>
        <taxon>Suessiales</taxon>
        <taxon>Symbiodiniaceae</taxon>
        <taxon>Symbiodinium</taxon>
    </lineage>
</organism>
<dbReference type="PANTHER" id="PTHR13457:SF1">
    <property type="entry name" value="HEAT REPEAT-CONTAINING PROTEIN 1"/>
    <property type="match status" value="1"/>
</dbReference>
<keyword evidence="3" id="KW-1185">Reference proteome</keyword>
<keyword evidence="1" id="KW-0687">Ribonucleoprotein</keyword>
<dbReference type="EMBL" id="CAJNDS010000047">
    <property type="protein sequence ID" value="CAE6933125.1"/>
    <property type="molecule type" value="Genomic_DNA"/>
</dbReference>
<dbReference type="GO" id="GO:0032040">
    <property type="term" value="C:small-subunit processome"/>
    <property type="evidence" value="ECO:0007669"/>
    <property type="project" value="TreeGrafter"/>
</dbReference>
<sequence length="1007" mass="108505">MTEASAVAGAIPDVCQCIDEVVPKLVESSPGGLAPLLRSCGALAVLASGEAAFSTCTGALRNQVGTLRPDLLALLRGNLRRLWRYPLAEDSTWASQAQVRLRTLLGTLFGRGLIEVSKNNCLALAQSAGVRASLDFIVVQLLVYRLAHTKPTPKRRKRKRRAEPDELEEEIDALTAPTSEDLMLDEALEVLQSVDPGSMYHCVGMLLLTLSAWAVDLRGGTRLSWSEQLLPEEVAAELDEDVRLKVLSRGFLVVARFLSEYGLPADLDREEVDTSTLPDFTAEGGDEDVGAVAALALCHGARAVCIAEAAVQGLEESKEQALCLQRTAELRGLLLRSLAVNHPATFFRSLCLTLGVKGAAPKAQALLSDKEFAGSLAITVLSGSADALQVRRDLRNDDEDEGMEAPGEACAALCESAVQHISKRFLAGDAEDSVVTKAWTLLDSICRFAKTHASTPLVQLVLPQAGARLKAASGRLTGSGAKVAIACCQCVDTVVNSLGRNIIEKLNDLVPPLLDLAMMRRASNADTTALLDQHILGALGSLARRVGSFLSPFLGRFLEVTCSGPAARVAALQDLARELVAGVPHRLLLMSVQEGTVKPFDGTEESLTALDEKLLHMQRLASFHIWILSKASPEFVAGTCDAVMASLLRLLAISSDAVSAFLQAGMELDATPSRALRRGNDPALVDEAVEELSWEQFGSQPSMWQLHHLAAAAFAQFALRLEEEELKTRFVKVLEWARGKQPKLLEQQRVRKAKDFDSIDPVADATAACRVMALTSTMGCIAEAAPGIAGSLLLPLGTKDLSTALVACRRFALQTASQKARKRRKTSEKAATSKEVLQENTWWWHDVACSCLDFLAAACKPSEHAGLEAKPFADAAEELREPVANLLDIFEFLSQDSSVAPSLRAALEAAAVALCNVANEGDVKLLVQAILEKSRSEDAEVRLNAVRCAHRIWTDLGVQVVVCLSEVTMYASELLEDEDSRVEMAVRAMIKTMEDCTGESLQDTLKS</sequence>
<dbReference type="GO" id="GO:0030515">
    <property type="term" value="F:snoRNA binding"/>
    <property type="evidence" value="ECO:0007669"/>
    <property type="project" value="TreeGrafter"/>
</dbReference>
<dbReference type="InterPro" id="IPR016024">
    <property type="entry name" value="ARM-type_fold"/>
</dbReference>
<dbReference type="GO" id="GO:0034455">
    <property type="term" value="C:t-UTP complex"/>
    <property type="evidence" value="ECO:0007669"/>
    <property type="project" value="TreeGrafter"/>
</dbReference>